<sequence length="543" mass="56208">MLRLPTLLLLNGVAFTATPAIARDPVRADRFEHVDHDSLGISGQARTHDSVVAPQVATDALKVRGRPVLGLREINAGDPQYAGGVIPDCTGVGVGTDAGPALRAAAAAWVAAGPGAVLRVPAGRYRLATAIDLNLNGQAGMVFDASDATFTPDKTAFRALDFHNGLQAVIKARFVEGGPFGGWAAKQPYPVDYGAVADAVEAGGQEAIRISGITGYSVDLTAENYAGRLLRVARARSGEPTTGGIKGVIRTSRGRDLSRPRVGQSLFTDNGKNPFTGYWGHLDGLHNDFDAYAPVWRDVNDVAISYLDGAYAYNGPSLQGVGVFKGGIIYVGDIDSNARNVHFDVSPSPVTGRLSSRLSINQLTMLNAGNGLRIETPDPSARAADIRQVTMVGSGPGKGADLSFGNAATLNNAKGVLIGALVGEGYGGSLLAVTGAASDDVRVGLYAKGLSGNFTFIAPEVTGRVQLSGRMSDPIPGRSVLTVGGNTPVRLDNLDVSASNGASLINVASASNRVRWVSGSKSGTAPLYADKPPAYVAPAVELP</sequence>
<dbReference type="Proteomes" id="UP000035929">
    <property type="component" value="Unassembled WGS sequence"/>
</dbReference>
<accession>A0A0J6T5Q9</accession>
<keyword evidence="1" id="KW-0732">Signal</keyword>
<proteinExistence type="predicted"/>
<gene>
    <name evidence="2" type="ORF">VP06_01315</name>
</gene>
<dbReference type="EMBL" id="LABX01000010">
    <property type="protein sequence ID" value="KMO41147.1"/>
    <property type="molecule type" value="Genomic_DNA"/>
</dbReference>
<comment type="caution">
    <text evidence="2">The sequence shown here is derived from an EMBL/GenBank/DDBJ whole genome shotgun (WGS) entry which is preliminary data.</text>
</comment>
<organism evidence="2 3">
    <name type="scientific">Methylobacterium aquaticum</name>
    <dbReference type="NCBI Taxonomy" id="270351"/>
    <lineage>
        <taxon>Bacteria</taxon>
        <taxon>Pseudomonadati</taxon>
        <taxon>Pseudomonadota</taxon>
        <taxon>Alphaproteobacteria</taxon>
        <taxon>Hyphomicrobiales</taxon>
        <taxon>Methylobacteriaceae</taxon>
        <taxon>Methylobacterium</taxon>
    </lineage>
</organism>
<name>A0A0J6T5Q9_9HYPH</name>
<feature type="chain" id="PRO_5005282232" description="Pectate lyase superfamily protein domain-containing protein" evidence="1">
    <location>
        <begin position="23"/>
        <end position="543"/>
    </location>
</feature>
<feature type="signal peptide" evidence="1">
    <location>
        <begin position="1"/>
        <end position="22"/>
    </location>
</feature>
<evidence type="ECO:0000256" key="1">
    <source>
        <dbReference type="SAM" id="SignalP"/>
    </source>
</evidence>
<evidence type="ECO:0000313" key="2">
    <source>
        <dbReference type="EMBL" id="KMO41147.1"/>
    </source>
</evidence>
<dbReference type="PATRIC" id="fig|270351.6.peg.59"/>
<evidence type="ECO:0000313" key="3">
    <source>
        <dbReference type="Proteomes" id="UP000035929"/>
    </source>
</evidence>
<reference evidence="2 3" key="1">
    <citation type="submission" date="2015-03" db="EMBL/GenBank/DDBJ databases">
        <title>Genome sequencing of Methylobacterium aquaticum DSM16371 type strain.</title>
        <authorList>
            <person name="Chaudhry V."/>
            <person name="Patil P.B."/>
        </authorList>
    </citation>
    <scope>NUCLEOTIDE SEQUENCE [LARGE SCALE GENOMIC DNA]</scope>
    <source>
        <strain evidence="2 3">DSM 16371</strain>
    </source>
</reference>
<dbReference type="OrthoDB" id="8475260at2"/>
<dbReference type="RefSeq" id="WP_048462020.1">
    <property type="nucleotide sequence ID" value="NZ_LABX01000010.1"/>
</dbReference>
<dbReference type="AlphaFoldDB" id="A0A0J6T5Q9"/>
<evidence type="ECO:0008006" key="4">
    <source>
        <dbReference type="Google" id="ProtNLM"/>
    </source>
</evidence>
<protein>
    <recommendedName>
        <fullName evidence="4">Pectate lyase superfamily protein domain-containing protein</fullName>
    </recommendedName>
</protein>